<dbReference type="OrthoDB" id="78628at2759"/>
<dbReference type="GeneID" id="20092432"/>
<proteinExistence type="predicted"/>
<dbReference type="RefSeq" id="XP_008881580.1">
    <property type="nucleotide sequence ID" value="XM_008883358.1"/>
</dbReference>
<gene>
    <name evidence="1" type="ORF">H310_15382</name>
</gene>
<reference evidence="1" key="1">
    <citation type="submission" date="2013-12" db="EMBL/GenBank/DDBJ databases">
        <title>The Genome Sequence of Aphanomyces invadans NJM9701.</title>
        <authorList>
            <consortium name="The Broad Institute Genomics Platform"/>
            <person name="Russ C."/>
            <person name="Tyler B."/>
            <person name="van West P."/>
            <person name="Dieguez-Uribeondo J."/>
            <person name="Young S.K."/>
            <person name="Zeng Q."/>
            <person name="Gargeya S."/>
            <person name="Fitzgerald M."/>
            <person name="Abouelleil A."/>
            <person name="Alvarado L."/>
            <person name="Chapman S.B."/>
            <person name="Gainer-Dewar J."/>
            <person name="Goldberg J."/>
            <person name="Griggs A."/>
            <person name="Gujja S."/>
            <person name="Hansen M."/>
            <person name="Howarth C."/>
            <person name="Imamovic A."/>
            <person name="Ireland A."/>
            <person name="Larimer J."/>
            <person name="McCowan C."/>
            <person name="Murphy C."/>
            <person name="Pearson M."/>
            <person name="Poon T.W."/>
            <person name="Priest M."/>
            <person name="Roberts A."/>
            <person name="Saif S."/>
            <person name="Shea T."/>
            <person name="Sykes S."/>
            <person name="Wortman J."/>
            <person name="Nusbaum C."/>
            <person name="Birren B."/>
        </authorList>
    </citation>
    <scope>NUCLEOTIDE SEQUENCE [LARGE SCALE GENOMIC DNA]</scope>
    <source>
        <strain evidence="1">NJM9701</strain>
    </source>
</reference>
<sequence>MWYGWLKRMRTQLKKCHRLQTLAEQSKLHHLRLRLTAAKRALQWHADHATAAAEVETAQLAFDSAKAEHRQFARDRQFDFHANSNERGTSHFFRRPLGTKVPINCVTVDGTTVYDEATVQATFTAHWRDIMVAPRDAHPPGTRCDVNEGKTRVNWRSLSINGYQDRSRFLLSYSKSQCQYSVPVTLCTLSMSFITFPQAETA</sequence>
<dbReference type="VEuPathDB" id="FungiDB:H310_15382"/>
<evidence type="ECO:0000313" key="1">
    <source>
        <dbReference type="EMBL" id="ETV89788.1"/>
    </source>
</evidence>
<dbReference type="EMBL" id="KI914365">
    <property type="protein sequence ID" value="ETV89788.1"/>
    <property type="molecule type" value="Genomic_DNA"/>
</dbReference>
<accession>A0A024T7I2</accession>
<dbReference type="AlphaFoldDB" id="A0A024T7I2"/>
<name>A0A024T7I2_9STRA</name>
<protein>
    <submittedName>
        <fullName evidence="1">Uncharacterized protein</fullName>
    </submittedName>
</protein>
<organism evidence="1">
    <name type="scientific">Aphanomyces invadans</name>
    <dbReference type="NCBI Taxonomy" id="157072"/>
    <lineage>
        <taxon>Eukaryota</taxon>
        <taxon>Sar</taxon>
        <taxon>Stramenopiles</taxon>
        <taxon>Oomycota</taxon>
        <taxon>Saprolegniomycetes</taxon>
        <taxon>Saprolegniales</taxon>
        <taxon>Verrucalvaceae</taxon>
        <taxon>Aphanomyces</taxon>
    </lineage>
</organism>